<dbReference type="Gene3D" id="3.40.50.720">
    <property type="entry name" value="NAD(P)-binding Rossmann-like Domain"/>
    <property type="match status" value="1"/>
</dbReference>
<evidence type="ECO:0008006" key="3">
    <source>
        <dbReference type="Google" id="ProtNLM"/>
    </source>
</evidence>
<dbReference type="Proteomes" id="UP001499854">
    <property type="component" value="Unassembled WGS sequence"/>
</dbReference>
<name>A0ABN2R844_9ACTN</name>
<keyword evidence="2" id="KW-1185">Reference proteome</keyword>
<dbReference type="SUPFAM" id="SSF51735">
    <property type="entry name" value="NAD(P)-binding Rossmann-fold domains"/>
    <property type="match status" value="1"/>
</dbReference>
<protein>
    <recommendedName>
        <fullName evidence="3">Short-chain dehydrogenase/reductase SDR</fullName>
    </recommendedName>
</protein>
<accession>A0ABN2R844</accession>
<gene>
    <name evidence="1" type="ORF">GCM10009838_23340</name>
</gene>
<evidence type="ECO:0000313" key="2">
    <source>
        <dbReference type="Proteomes" id="UP001499854"/>
    </source>
</evidence>
<sequence>MPAPALRRYDLVTALTAELVDRPLDILVNNAGTTGVGPIETVTSAGFLPTWRSKGTLASRPVVGAGYVR</sequence>
<dbReference type="EMBL" id="BAAAQM010000010">
    <property type="protein sequence ID" value="GAA1965186.1"/>
    <property type="molecule type" value="Genomic_DNA"/>
</dbReference>
<evidence type="ECO:0000313" key="1">
    <source>
        <dbReference type="EMBL" id="GAA1965186.1"/>
    </source>
</evidence>
<comment type="caution">
    <text evidence="1">The sequence shown here is derived from an EMBL/GenBank/DDBJ whole genome shotgun (WGS) entry which is preliminary data.</text>
</comment>
<reference evidence="1 2" key="1">
    <citation type="journal article" date="2019" name="Int. J. Syst. Evol. Microbiol.">
        <title>The Global Catalogue of Microorganisms (GCM) 10K type strain sequencing project: providing services to taxonomists for standard genome sequencing and annotation.</title>
        <authorList>
            <consortium name="The Broad Institute Genomics Platform"/>
            <consortium name="The Broad Institute Genome Sequencing Center for Infectious Disease"/>
            <person name="Wu L."/>
            <person name="Ma J."/>
        </authorList>
    </citation>
    <scope>NUCLEOTIDE SEQUENCE [LARGE SCALE GENOMIC DNA]</scope>
    <source>
        <strain evidence="1 2">JCM 16013</strain>
    </source>
</reference>
<dbReference type="InterPro" id="IPR036291">
    <property type="entry name" value="NAD(P)-bd_dom_sf"/>
</dbReference>
<proteinExistence type="predicted"/>
<organism evidence="1 2">
    <name type="scientific">Catenulispora subtropica</name>
    <dbReference type="NCBI Taxonomy" id="450798"/>
    <lineage>
        <taxon>Bacteria</taxon>
        <taxon>Bacillati</taxon>
        <taxon>Actinomycetota</taxon>
        <taxon>Actinomycetes</taxon>
        <taxon>Catenulisporales</taxon>
        <taxon>Catenulisporaceae</taxon>
        <taxon>Catenulispora</taxon>
    </lineage>
</organism>